<dbReference type="PANTHER" id="PTHR30566:SF5">
    <property type="entry name" value="MECHANOSENSITIVE ION CHANNEL PROTEIN 1, MITOCHONDRIAL-RELATED"/>
    <property type="match status" value="1"/>
</dbReference>
<dbReference type="InterPro" id="IPR023408">
    <property type="entry name" value="MscS_beta-dom_sf"/>
</dbReference>
<dbReference type="AlphaFoldDB" id="A0A1J6I4P6"/>
<dbReference type="OMA" id="NIMEICL"/>
<dbReference type="PANTHER" id="PTHR30566">
    <property type="entry name" value="YNAI-RELATED MECHANOSENSITIVE ION CHANNEL"/>
    <property type="match status" value="1"/>
</dbReference>
<dbReference type="GeneID" id="109231081"/>
<evidence type="ECO:0000256" key="3">
    <source>
        <dbReference type="ARBA" id="ARBA00022692"/>
    </source>
</evidence>
<feature type="domain" description="Mechanosensitive ion channel MscS" evidence="9">
    <location>
        <begin position="353"/>
        <end position="420"/>
    </location>
</feature>
<dbReference type="SUPFAM" id="SSF82861">
    <property type="entry name" value="Mechanosensitive channel protein MscS (YggB), transmembrane region"/>
    <property type="match status" value="1"/>
</dbReference>
<accession>A0A1J6I4P6</accession>
<comment type="subcellular location">
    <subcellularLocation>
        <location evidence="1">Membrane</location>
        <topology evidence="1">Multi-pass membrane protein</topology>
    </subcellularLocation>
</comment>
<reference evidence="10" key="1">
    <citation type="submission" date="2016-11" db="EMBL/GenBank/DDBJ databases">
        <title>The genome of Nicotiana attenuata.</title>
        <authorList>
            <person name="Xu S."/>
            <person name="Brockmoeller T."/>
            <person name="Gaquerel E."/>
            <person name="Navarro A."/>
            <person name="Kuhl H."/>
            <person name="Gase K."/>
            <person name="Ling Z."/>
            <person name="Zhou W."/>
            <person name="Kreitzer C."/>
            <person name="Stanke M."/>
            <person name="Tang H."/>
            <person name="Lyons E."/>
            <person name="Pandey P."/>
            <person name="Pandey S.P."/>
            <person name="Timmermann B."/>
            <person name="Baldwin I.T."/>
        </authorList>
    </citation>
    <scope>NUCLEOTIDE SEQUENCE [LARGE SCALE GENOMIC DNA]</scope>
    <source>
        <strain evidence="10">UT</strain>
    </source>
</reference>
<keyword evidence="11" id="KW-1185">Reference proteome</keyword>
<sequence length="520" mass="56772">MAAIRFSILTRTLSSSLRLANQIDVRPSFACVNSNHYAREPAYSKSYAAPKCFDMRGIHSACGPSQVTPYISGLFDNKSLRGSISIVGTSPVWNSRWYSSSVNSKGDILKGSDVSAGATGSDMDTSGVGGSEWIGKVKEAWQTTIDAVTYTGEKAKEASSEMTPYVEQVLDAHPYLRDVIVPVGGTLIGTLMAWIVMPRLLRRFHKYSMQGPAALLPGSSIWGQVPYEKSIWGAMEDPVRYLITFMAFSQIAVMVAPSTVASQYLLQTWRGAAILSFVWFLQRWKTNVISRALVVKSLEKGDRDRLLTLDRISSVGLFILGLMTLAEVCGVAVQSILTVGGIGGVATAFAARDILGNVLSGLSVQLSQPFSVGDTIKAGSVEGQVVEMGLTTTSLLTAEKFPVIVPNSLFSSQVIVNKSRALWRALVTTVPFQIEDFDKILQISDDVKNMLRSNPSVFLEKEAPYCYLSKIEKTYAELTLGCNLRYASKDKLFSTQQDILLQAARIIKQHGGKLADPWTQ</sequence>
<dbReference type="GO" id="GO:0016020">
    <property type="term" value="C:membrane"/>
    <property type="evidence" value="ECO:0007669"/>
    <property type="project" value="UniProtKB-SubCell"/>
</dbReference>
<dbReference type="InterPro" id="IPR011014">
    <property type="entry name" value="MscS_channel_TM-2"/>
</dbReference>
<dbReference type="STRING" id="49451.A0A1J6I4P6"/>
<dbReference type="EMBL" id="MJEQ01037190">
    <property type="protein sequence ID" value="OIS99451.1"/>
    <property type="molecule type" value="Genomic_DNA"/>
</dbReference>
<comment type="caution">
    <text evidence="10">The sequence shown here is derived from an EMBL/GenBank/DDBJ whole genome shotgun (WGS) entry which is preliminary data.</text>
</comment>
<dbReference type="KEGG" id="nau:109231081"/>
<evidence type="ECO:0000313" key="11">
    <source>
        <dbReference type="Proteomes" id="UP000187609"/>
    </source>
</evidence>
<keyword evidence="4 8" id="KW-1133">Transmembrane helix</keyword>
<dbReference type="InterPro" id="IPR006685">
    <property type="entry name" value="MscS_channel_2nd"/>
</dbReference>
<evidence type="ECO:0000256" key="7">
    <source>
        <dbReference type="ARBA" id="ARBA00023303"/>
    </source>
</evidence>
<evidence type="ECO:0000256" key="6">
    <source>
        <dbReference type="ARBA" id="ARBA00023136"/>
    </source>
</evidence>
<dbReference type="Proteomes" id="UP000187609">
    <property type="component" value="Unassembled WGS sequence"/>
</dbReference>
<name>A0A1J6I4P6_NICAT</name>
<evidence type="ECO:0000256" key="8">
    <source>
        <dbReference type="SAM" id="Phobius"/>
    </source>
</evidence>
<dbReference type="GO" id="GO:0034220">
    <property type="term" value="P:monoatomic ion transmembrane transport"/>
    <property type="evidence" value="ECO:0007669"/>
    <property type="project" value="UniProtKB-KW"/>
</dbReference>
<evidence type="ECO:0000256" key="4">
    <source>
        <dbReference type="ARBA" id="ARBA00022989"/>
    </source>
</evidence>
<gene>
    <name evidence="10" type="primary">MSL1</name>
    <name evidence="10" type="ORF">A4A49_27066</name>
</gene>
<proteinExistence type="inferred from homology"/>
<keyword evidence="5" id="KW-0813">Transport</keyword>
<comment type="similarity">
    <text evidence="2">Belongs to the MscS (TC 1.A.23) family.</text>
</comment>
<dbReference type="InterPro" id="IPR010920">
    <property type="entry name" value="LSM_dom_sf"/>
</dbReference>
<evidence type="ECO:0000259" key="9">
    <source>
        <dbReference type="Pfam" id="PF00924"/>
    </source>
</evidence>
<dbReference type="Gene3D" id="2.30.30.60">
    <property type="match status" value="1"/>
</dbReference>
<feature type="transmembrane region" description="Helical" evidence="8">
    <location>
        <begin position="179"/>
        <end position="201"/>
    </location>
</feature>
<keyword evidence="5" id="KW-0406">Ion transport</keyword>
<evidence type="ECO:0000313" key="10">
    <source>
        <dbReference type="EMBL" id="OIS99451.1"/>
    </source>
</evidence>
<keyword evidence="3 8" id="KW-0812">Transmembrane</keyword>
<evidence type="ECO:0000256" key="5">
    <source>
        <dbReference type="ARBA" id="ARBA00023065"/>
    </source>
</evidence>
<protein>
    <submittedName>
        <fullName evidence="10">Mechanosensitive ion channel protein 1, mitochondrial</fullName>
    </submittedName>
</protein>
<dbReference type="SMR" id="A0A1J6I4P6"/>
<dbReference type="Pfam" id="PF00924">
    <property type="entry name" value="MS_channel_2nd"/>
    <property type="match status" value="1"/>
</dbReference>
<keyword evidence="7" id="KW-0407">Ion channel</keyword>
<dbReference type="OrthoDB" id="567160at2759"/>
<evidence type="ECO:0000256" key="2">
    <source>
        <dbReference type="ARBA" id="ARBA00008017"/>
    </source>
</evidence>
<evidence type="ECO:0000256" key="1">
    <source>
        <dbReference type="ARBA" id="ARBA00004141"/>
    </source>
</evidence>
<dbReference type="Gene3D" id="1.10.287.1260">
    <property type="match status" value="1"/>
</dbReference>
<keyword evidence="6 8" id="KW-0472">Membrane</keyword>
<organism evidence="10 11">
    <name type="scientific">Nicotiana attenuata</name>
    <name type="common">Coyote tobacco</name>
    <dbReference type="NCBI Taxonomy" id="49451"/>
    <lineage>
        <taxon>Eukaryota</taxon>
        <taxon>Viridiplantae</taxon>
        <taxon>Streptophyta</taxon>
        <taxon>Embryophyta</taxon>
        <taxon>Tracheophyta</taxon>
        <taxon>Spermatophyta</taxon>
        <taxon>Magnoliopsida</taxon>
        <taxon>eudicotyledons</taxon>
        <taxon>Gunneridae</taxon>
        <taxon>Pentapetalae</taxon>
        <taxon>asterids</taxon>
        <taxon>lamiids</taxon>
        <taxon>Solanales</taxon>
        <taxon>Solanaceae</taxon>
        <taxon>Nicotianoideae</taxon>
        <taxon>Nicotianeae</taxon>
        <taxon>Nicotiana</taxon>
    </lineage>
</organism>
<dbReference type="SUPFAM" id="SSF50182">
    <property type="entry name" value="Sm-like ribonucleoproteins"/>
    <property type="match status" value="1"/>
</dbReference>
<dbReference type="Gramene" id="OIS99451">
    <property type="protein sequence ID" value="OIS99451"/>
    <property type="gene ID" value="A4A49_27066"/>
</dbReference>